<protein>
    <submittedName>
        <fullName evidence="1">ATP-binding protein</fullName>
    </submittedName>
</protein>
<dbReference type="InterPro" id="IPR046239">
    <property type="entry name" value="DUF6272"/>
</dbReference>
<dbReference type="AlphaFoldDB" id="A0A832H2B6"/>
<dbReference type="Pfam" id="PF19788">
    <property type="entry name" value="DUF6272"/>
    <property type="match status" value="1"/>
</dbReference>
<proteinExistence type="predicted"/>
<comment type="caution">
    <text evidence="1">The sequence shown here is derived from an EMBL/GenBank/DDBJ whole genome shotgun (WGS) entry which is preliminary data.</text>
</comment>
<name>A0A832H2B6_9CYAN</name>
<gene>
    <name evidence="1" type="ORF">ENR47_05065</name>
</gene>
<organism evidence="1">
    <name type="scientific">Oscillatoriales cyanobacterium SpSt-402</name>
    <dbReference type="NCBI Taxonomy" id="2282168"/>
    <lineage>
        <taxon>Bacteria</taxon>
        <taxon>Bacillati</taxon>
        <taxon>Cyanobacteriota</taxon>
        <taxon>Cyanophyceae</taxon>
        <taxon>Oscillatoriophycideae</taxon>
        <taxon>Oscillatoriales</taxon>
    </lineage>
</organism>
<reference evidence="1" key="1">
    <citation type="journal article" date="2020" name="mSystems">
        <title>Genome- and Community-Level Interaction Insights into Carbon Utilization and Element Cycling Functions of Hydrothermarchaeota in Hydrothermal Sediment.</title>
        <authorList>
            <person name="Zhou Z."/>
            <person name="Liu Y."/>
            <person name="Xu W."/>
            <person name="Pan J."/>
            <person name="Luo Z.H."/>
            <person name="Li M."/>
        </authorList>
    </citation>
    <scope>NUCLEOTIDE SEQUENCE [LARGE SCALE GENOMIC DNA]</scope>
    <source>
        <strain evidence="1">SpSt-402</strain>
    </source>
</reference>
<evidence type="ECO:0000313" key="1">
    <source>
        <dbReference type="EMBL" id="HGW93639.1"/>
    </source>
</evidence>
<dbReference type="InterPro" id="IPR058084">
    <property type="entry name" value="Slr1658-like"/>
</dbReference>
<sequence>MTELYRDFDENLPPSQEYLRIQFSPSSVPIKQQWRNNGLSANFMADFLLTFFPSKNGAINTEEQKIEIQGVICYIANELLENAMKFTDENTQEPISLTLYLLSESPEERLRQRLVFLSTNSTSIQSKEKLQQFIQGLTASNLNQLYAEQLEKSALDESNSAAGLGILTMMNDYLAKVGWKLEEIQDQPEIISVTTMVQLAI</sequence>
<dbReference type="EMBL" id="DSRD01000332">
    <property type="protein sequence ID" value="HGW93639.1"/>
    <property type="molecule type" value="Genomic_DNA"/>
</dbReference>
<accession>A0A832H2B6</accession>
<dbReference type="GO" id="GO:0005524">
    <property type="term" value="F:ATP binding"/>
    <property type="evidence" value="ECO:0007669"/>
    <property type="project" value="UniProtKB-KW"/>
</dbReference>
<keyword evidence="1" id="KW-0547">Nucleotide-binding</keyword>
<dbReference type="NCBIfam" id="NF047703">
    <property type="entry name" value="slr1658_superfam"/>
    <property type="match status" value="1"/>
</dbReference>
<keyword evidence="1" id="KW-0067">ATP-binding</keyword>